<organism evidence="4 5">
    <name type="scientific">Papaver somniferum</name>
    <name type="common">Opium poppy</name>
    <dbReference type="NCBI Taxonomy" id="3469"/>
    <lineage>
        <taxon>Eukaryota</taxon>
        <taxon>Viridiplantae</taxon>
        <taxon>Streptophyta</taxon>
        <taxon>Embryophyta</taxon>
        <taxon>Tracheophyta</taxon>
        <taxon>Spermatophyta</taxon>
        <taxon>Magnoliopsida</taxon>
        <taxon>Ranunculales</taxon>
        <taxon>Papaveraceae</taxon>
        <taxon>Papaveroideae</taxon>
        <taxon>Papaver</taxon>
    </lineage>
</organism>
<keyword evidence="5" id="KW-1185">Reference proteome</keyword>
<proteinExistence type="predicted"/>
<accession>A0A4Y7LDH3</accession>
<dbReference type="Proteomes" id="UP000316621">
    <property type="component" value="Chromosome 11"/>
</dbReference>
<dbReference type="InterPro" id="IPR044867">
    <property type="entry name" value="DEUBAD_dom"/>
</dbReference>
<dbReference type="AlphaFoldDB" id="A0A4Y7LDH3"/>
<dbReference type="InterPro" id="IPR024867">
    <property type="entry name" value="NFRKB"/>
</dbReference>
<dbReference type="PROSITE" id="PS51916">
    <property type="entry name" value="DEUBAD"/>
    <property type="match status" value="1"/>
</dbReference>
<evidence type="ECO:0000313" key="4">
    <source>
        <dbReference type="EMBL" id="RZC83544.1"/>
    </source>
</evidence>
<evidence type="ECO:0000256" key="2">
    <source>
        <dbReference type="ARBA" id="ARBA00023242"/>
    </source>
</evidence>
<comment type="subcellular location">
    <subcellularLocation>
        <location evidence="1">Nucleus</location>
    </subcellularLocation>
</comment>
<dbReference type="EMBL" id="CM010725">
    <property type="protein sequence ID" value="RZC83544.1"/>
    <property type="molecule type" value="Genomic_DNA"/>
</dbReference>
<gene>
    <name evidence="4" type="ORF">C5167_046332</name>
</gene>
<sequence>MENLKGGSNLCNEDLMSQEYEEDNTDSGLGSDDDINLSESGEIGEELCQVGNQCCSIPIELYELEDLTQILSLDTWNNCLTEEERFGLAEYLPALDQDAFTCIMEELFNGNDFNFGSPLMKFFNMLKGGLCEPSVALYNQNLNLLMKNKHYHTLKNYQNSMVSRLTHAKDAWKKNYNGCGVDERFRVLNSTNPRRSSMFESMEHSGSESDSLQRDEVDDDLWTNSMKSCGSKMGNPALYRKNCGKGILKYTGSKVPLVKEYGLHLHSVARSRSSQDHDKKATIIRFSHLPPVEDRIRSAKNRSHQLVFSGYGVDYLRGSQDFDSTMNQPRKGDGWGIGNKKWKMGQEFQSGGINNAGHSSKVKPFSSYFPQGNDRFVSSYFRDSTSQKKIKRGFVNKGGDYMQKRRGMVTLTDSSETESESSDQDGIEEDIDNSIRTSSYTCDAFAGCHSAMVKSMPAHMEANLYKKRNFNETKHPSKILKVGKHKGKKRDSCYSDSIPNNMVENGHMLLDYGQKWQPPAKRKPKGRFDGDHYVLQSNTMHNYSDGENELHVTPNLADDHLVVDRFGKKDHEMPKMPLFGCNSLTKNMKQGERRVKVDFDSLIQSGTSEPFVVESERVDAELETSPMKSYTLVTPTIHTDFSFSVIHLLSAVRVAMLTPLEEDFSEIGRHMEKSYENVDAFTPTQPGKRLPFLTAQEIINRVRVNPGDPCILETQEPLQDLVRGVLKIFLSRTAPLGAEAWKTLVSFENTKKVWSWIGPRRSDPNIVLEETSSMAWGLPHKMLVKLVDSFADWLKKEQEALQKIGSLPPPPLMYMKPNADEKERFKNLGAVRNVITISPSSEEAKAHFRKEEYVRYFVPYRAFLYTAADGTKSAVAPMSRFGGKMTSKVREHFMLKSDRPPCFTVLRVVRDAASRLPSGIGTRADVCALIRDSQYIVEHVSDFELNQVTSGVCTTNSILVFGIVVIKSCGFIYTKIEMKKNSWMTVPRLQRLVRNQENSFQRQGKEHQIKEMRFYVMGLCRIGWNIVNHL</sequence>
<reference evidence="4 5" key="1">
    <citation type="journal article" date="2018" name="Science">
        <title>The opium poppy genome and morphinan production.</title>
        <authorList>
            <person name="Guo L."/>
            <person name="Winzer T."/>
            <person name="Yang X."/>
            <person name="Li Y."/>
            <person name="Ning Z."/>
            <person name="He Z."/>
            <person name="Teodor R."/>
            <person name="Lu Y."/>
            <person name="Bowser T.A."/>
            <person name="Graham I.A."/>
            <person name="Ye K."/>
        </authorList>
    </citation>
    <scope>NUCLEOTIDE SEQUENCE [LARGE SCALE GENOMIC DNA]</scope>
    <source>
        <strain evidence="5">cv. HN1</strain>
        <tissue evidence="4">Leaves</tissue>
    </source>
</reference>
<evidence type="ECO:0000259" key="3">
    <source>
        <dbReference type="PROSITE" id="PS51916"/>
    </source>
</evidence>
<feature type="domain" description="DEUBAD" evidence="3">
    <location>
        <begin position="58"/>
        <end position="171"/>
    </location>
</feature>
<name>A0A4Y7LDH3_PAPSO</name>
<dbReference type="PANTHER" id="PTHR13052:SF0">
    <property type="entry name" value="DNA-BINDING PROTEIN-LIKE"/>
    <property type="match status" value="1"/>
</dbReference>
<dbReference type="OMA" id="AVRITLM"/>
<dbReference type="InterPro" id="IPR057748">
    <property type="entry name" value="NFRKB_WH_2"/>
</dbReference>
<dbReference type="CDD" id="cd21865">
    <property type="entry name" value="DEUBAD_NFRKB"/>
    <property type="match status" value="1"/>
</dbReference>
<dbReference type="PANTHER" id="PTHR13052">
    <property type="entry name" value="NFRKB-RELATED"/>
    <property type="match status" value="1"/>
</dbReference>
<dbReference type="GO" id="GO:0031011">
    <property type="term" value="C:Ino80 complex"/>
    <property type="evidence" value="ECO:0007669"/>
    <property type="project" value="InterPro"/>
</dbReference>
<evidence type="ECO:0000313" key="5">
    <source>
        <dbReference type="Proteomes" id="UP000316621"/>
    </source>
</evidence>
<dbReference type="Gramene" id="RZC83544">
    <property type="protein sequence ID" value="RZC83544"/>
    <property type="gene ID" value="C5167_046332"/>
</dbReference>
<keyword evidence="2" id="KW-0539">Nucleus</keyword>
<dbReference type="STRING" id="3469.A0A4Y7LDH3"/>
<dbReference type="Pfam" id="PF25793">
    <property type="entry name" value="WHD_2nd_NFRKB"/>
    <property type="match status" value="1"/>
</dbReference>
<protein>
    <recommendedName>
        <fullName evidence="3">DEUBAD domain-containing protein</fullName>
    </recommendedName>
</protein>
<evidence type="ECO:0000256" key="1">
    <source>
        <dbReference type="ARBA" id="ARBA00004123"/>
    </source>
</evidence>